<dbReference type="GO" id="GO:0005783">
    <property type="term" value="C:endoplasmic reticulum"/>
    <property type="evidence" value="ECO:0007669"/>
    <property type="project" value="TreeGrafter"/>
</dbReference>
<dbReference type="EMBL" id="OC317205">
    <property type="protein sequence ID" value="CAD7395465.1"/>
    <property type="molecule type" value="Genomic_DNA"/>
</dbReference>
<dbReference type="PROSITE" id="PS50033">
    <property type="entry name" value="UBX"/>
    <property type="match status" value="1"/>
</dbReference>
<dbReference type="GO" id="GO:0036503">
    <property type="term" value="P:ERAD pathway"/>
    <property type="evidence" value="ECO:0007669"/>
    <property type="project" value="TreeGrafter"/>
</dbReference>
<dbReference type="AlphaFoldDB" id="A0A7R9GTE5"/>
<dbReference type="CDD" id="cd16120">
    <property type="entry name" value="UBX_UBXN3B"/>
    <property type="match status" value="1"/>
</dbReference>
<dbReference type="SMART" id="SM00594">
    <property type="entry name" value="UAS"/>
    <property type="match status" value="1"/>
</dbReference>
<dbReference type="InterPro" id="IPR006577">
    <property type="entry name" value="UAS"/>
</dbReference>
<dbReference type="SMART" id="SM00166">
    <property type="entry name" value="UBX"/>
    <property type="match status" value="1"/>
</dbReference>
<dbReference type="InterPro" id="IPR049483">
    <property type="entry name" value="FAF1_2-like_UAS"/>
</dbReference>
<feature type="domain" description="UBX" evidence="3">
    <location>
        <begin position="436"/>
        <end position="518"/>
    </location>
</feature>
<gene>
    <name evidence="4" type="ORF">TCEB3V08_LOCUS3148</name>
</gene>
<dbReference type="InterPro" id="IPR029071">
    <property type="entry name" value="Ubiquitin-like_domsf"/>
</dbReference>
<dbReference type="InterPro" id="IPR036249">
    <property type="entry name" value="Thioredoxin-like_sf"/>
</dbReference>
<proteinExistence type="predicted"/>
<evidence type="ECO:0000313" key="4">
    <source>
        <dbReference type="EMBL" id="CAD7395465.1"/>
    </source>
</evidence>
<feature type="compositionally biased region" description="Basic and acidic residues" evidence="2">
    <location>
        <begin position="383"/>
        <end position="400"/>
    </location>
</feature>
<evidence type="ECO:0000256" key="2">
    <source>
        <dbReference type="SAM" id="MobiDB-lite"/>
    </source>
</evidence>
<protein>
    <recommendedName>
        <fullName evidence="3">UBX domain-containing protein</fullName>
    </recommendedName>
</protein>
<dbReference type="SUPFAM" id="SSF54236">
    <property type="entry name" value="Ubiquitin-like"/>
    <property type="match status" value="1"/>
</dbReference>
<evidence type="ECO:0000256" key="1">
    <source>
        <dbReference type="ARBA" id="ARBA00023054"/>
    </source>
</evidence>
<keyword evidence="1" id="KW-0175">Coiled coil</keyword>
<dbReference type="Pfam" id="PF21021">
    <property type="entry name" value="FAF1"/>
    <property type="match status" value="1"/>
</dbReference>
<dbReference type="InterPro" id="IPR001012">
    <property type="entry name" value="UBX_dom"/>
</dbReference>
<organism evidence="4">
    <name type="scientific">Timema cristinae</name>
    <name type="common">Walking stick</name>
    <dbReference type="NCBI Taxonomy" id="61476"/>
    <lineage>
        <taxon>Eukaryota</taxon>
        <taxon>Metazoa</taxon>
        <taxon>Ecdysozoa</taxon>
        <taxon>Arthropoda</taxon>
        <taxon>Hexapoda</taxon>
        <taxon>Insecta</taxon>
        <taxon>Pterygota</taxon>
        <taxon>Neoptera</taxon>
        <taxon>Polyneoptera</taxon>
        <taxon>Phasmatodea</taxon>
        <taxon>Timematodea</taxon>
        <taxon>Timematoidea</taxon>
        <taxon>Timematidae</taxon>
        <taxon>Timema</taxon>
    </lineage>
</organism>
<name>A0A7R9GTE5_TIMCR</name>
<reference evidence="4" key="1">
    <citation type="submission" date="2020-11" db="EMBL/GenBank/DDBJ databases">
        <authorList>
            <person name="Tran Van P."/>
        </authorList>
    </citation>
    <scope>NUCLEOTIDE SEQUENCE</scope>
</reference>
<dbReference type="PANTHER" id="PTHR23322:SF1">
    <property type="entry name" value="FAS-ASSOCIATED FACTOR 2"/>
    <property type="match status" value="1"/>
</dbReference>
<dbReference type="PANTHER" id="PTHR23322">
    <property type="entry name" value="FAS-ASSOCIATED PROTEIN"/>
    <property type="match status" value="1"/>
</dbReference>
<dbReference type="SUPFAM" id="SSF52833">
    <property type="entry name" value="Thioredoxin-like"/>
    <property type="match status" value="1"/>
</dbReference>
<sequence length="523" mass="61261">MSVCRDVLQRHGWDLEVSVQEQLNIREGRPSVYRSDVITPSVVNNHLEQRVFFSPPSHNYPRNGVFGLFRYVVSLLVQFCYNTLSNFLNFTFRLIQPDPRRCIEDMSVCRDVLQRHGWDLEVSVQEQLNIREGRPSVYRSDVITPSVVNNHLEQRVFFSPPSHNYPRNGVFGLFRYVVSLLVQFCYNTLSNFLNFTFRLIQPDPRRFVTDPVRDVIEFIQSFEAKYGTEHPVFYQGTYSQALNDAKQELRFLLVYLHCEDHQDTERFCRFTLPSPEVIAYINANMLFWACSVTSSEGYRVSQALRENGYPFLALIVLRENRMTVVGRLEGPVESDELLQRLRTVVSENEIALIAARADRVERSFNQTLREQQDQAYLESLQADQEKERRRMEEREKKEDAERHIRELEQIEIDRKEDIRQQKINSLAKVPDEPPSDDPDAVHVVIKLPNGLRLERRFLPNHSLEAVYYYVFCHPESPDSFEIATNFPKRVLRCLPQEKGESVPTLAEAGLKRREVLFVYDLEA</sequence>
<evidence type="ECO:0000259" key="3">
    <source>
        <dbReference type="PROSITE" id="PS50033"/>
    </source>
</evidence>
<dbReference type="Gene3D" id="3.40.30.10">
    <property type="entry name" value="Glutaredoxin"/>
    <property type="match status" value="1"/>
</dbReference>
<feature type="region of interest" description="Disordered" evidence="2">
    <location>
        <begin position="380"/>
        <end position="400"/>
    </location>
</feature>
<dbReference type="Gene3D" id="3.10.20.90">
    <property type="entry name" value="Phosphatidylinositol 3-kinase Catalytic Subunit, Chain A, domain 1"/>
    <property type="match status" value="1"/>
</dbReference>
<accession>A0A7R9GTE5</accession>
<dbReference type="GO" id="GO:0043130">
    <property type="term" value="F:ubiquitin binding"/>
    <property type="evidence" value="ECO:0007669"/>
    <property type="project" value="TreeGrafter"/>
</dbReference>
<dbReference type="InterPro" id="IPR050730">
    <property type="entry name" value="UBX_domain-protein"/>
</dbReference>
<dbReference type="Pfam" id="PF00789">
    <property type="entry name" value="UBX"/>
    <property type="match status" value="1"/>
</dbReference>
<dbReference type="Gene3D" id="1.10.8.10">
    <property type="entry name" value="DNA helicase RuvA subunit, C-terminal domain"/>
    <property type="match status" value="2"/>
</dbReference>